<dbReference type="InterPro" id="IPR006501">
    <property type="entry name" value="Pectinesterase_inhib_dom"/>
</dbReference>
<evidence type="ECO:0000256" key="9">
    <source>
        <dbReference type="RuleBase" id="RU000589"/>
    </source>
</evidence>
<evidence type="ECO:0000256" key="3">
    <source>
        <dbReference type="ARBA" id="ARBA00006027"/>
    </source>
</evidence>
<evidence type="ECO:0000256" key="7">
    <source>
        <dbReference type="ARBA" id="ARBA00023085"/>
    </source>
</evidence>
<evidence type="ECO:0000259" key="10">
    <source>
        <dbReference type="SMART" id="SM00856"/>
    </source>
</evidence>
<keyword evidence="9" id="KW-0732">Signal</keyword>
<dbReference type="PROSITE" id="PS00503">
    <property type="entry name" value="PECTINESTERASE_2"/>
    <property type="match status" value="1"/>
</dbReference>
<keyword evidence="5 9" id="KW-0134">Cell wall</keyword>
<dbReference type="GO" id="GO:0045490">
    <property type="term" value="P:pectin catabolic process"/>
    <property type="evidence" value="ECO:0007669"/>
    <property type="project" value="UniProtKB-UniRule"/>
</dbReference>
<sequence>MLTTPLIFFFLVVSLRTPFVRSDCEALECVKISPSEFIGSVRTVSDVLQNVTNILKNSKFTNVNNGLEDALLQSAIVACLELIDLSTKELNWSISAIENPRGTHNNTENMSSDLKTWLSAILANTDTCMEGFEGTNGRIVKGLISNAIDQVNSLVQKLLTQVHHVSEQFASKGQFPSWFKAEDQMLLETNKVLGDVIVAIDGTGNYTKIMDAVKAAPNNNMKRFVIYIKKGVYNEYVNIDSNKLNLVMIGEGMDATIITGNRSYANKFVTTKSATFGVSGKGFIARDISFKNSAGPKGYQAVALLSDSDTSVFYRCGIFGYQDSLYARTMRQFYRECKISGTVDFIFGQAAVVFQKCQILAKKGLPKQQNTIAAQGATTPTQLSAFSFQFCNISADYDLLPLVRTTSTYLGRPWKAYSRTVFMQSYISDIVRPEGWLEWEGSKYLDTLYYAEYKNNGPGARLDKRVKWRGYHVINDSIQASNFTVAKLINGNLWLPSTNVTFTPGLGN</sequence>
<dbReference type="InterPro" id="IPR012334">
    <property type="entry name" value="Pectin_lyas_fold"/>
</dbReference>
<comment type="caution">
    <text evidence="11">The sequence shown here is derived from an EMBL/GenBank/DDBJ whole genome shotgun (WGS) entry which is preliminary data.</text>
</comment>
<evidence type="ECO:0000256" key="2">
    <source>
        <dbReference type="ARBA" id="ARBA00005184"/>
    </source>
</evidence>
<keyword evidence="9" id="KW-0964">Secreted</keyword>
<evidence type="ECO:0000256" key="8">
    <source>
        <dbReference type="PROSITE-ProRule" id="PRU10040"/>
    </source>
</evidence>
<name>A0AAN9Q8A2_CANGL</name>
<keyword evidence="7 9" id="KW-0063">Aspartyl esterase</keyword>
<keyword evidence="9" id="KW-0961">Cell wall biogenesis/degradation</keyword>
<keyword evidence="6 9" id="KW-0378">Hydrolase</keyword>
<dbReference type="Pfam" id="PF01095">
    <property type="entry name" value="Pectinesterase"/>
    <property type="match status" value="1"/>
</dbReference>
<dbReference type="InterPro" id="IPR035513">
    <property type="entry name" value="Invertase/methylesterase_inhib"/>
</dbReference>
<dbReference type="SMART" id="SM00856">
    <property type="entry name" value="PMEI"/>
    <property type="match status" value="1"/>
</dbReference>
<feature type="domain" description="Pectinesterase inhibitor" evidence="10">
    <location>
        <begin position="15"/>
        <end position="161"/>
    </location>
</feature>
<proteinExistence type="inferred from homology"/>
<dbReference type="CDD" id="cd15799">
    <property type="entry name" value="PMEI-like_4"/>
    <property type="match status" value="1"/>
</dbReference>
<dbReference type="InterPro" id="IPR018040">
    <property type="entry name" value="Pectinesterase_Tyr_AS"/>
</dbReference>
<dbReference type="PROSITE" id="PS00800">
    <property type="entry name" value="PECTINESTERASE_1"/>
    <property type="match status" value="1"/>
</dbReference>
<dbReference type="Gene3D" id="2.160.20.10">
    <property type="entry name" value="Single-stranded right-handed beta-helix, Pectin lyase-like"/>
    <property type="match status" value="1"/>
</dbReference>
<comment type="subcellular location">
    <subcellularLocation>
        <location evidence="1 9">Secreted</location>
        <location evidence="1 9">Cell wall</location>
    </subcellularLocation>
</comment>
<dbReference type="EMBL" id="JAYMYQ010000005">
    <property type="protein sequence ID" value="KAK7328640.1"/>
    <property type="molecule type" value="Genomic_DNA"/>
</dbReference>
<dbReference type="GO" id="GO:0042545">
    <property type="term" value="P:cell wall modification"/>
    <property type="evidence" value="ECO:0007669"/>
    <property type="project" value="UniProtKB-UniRule"/>
</dbReference>
<feature type="active site" evidence="8">
    <location>
        <position position="344"/>
    </location>
</feature>
<evidence type="ECO:0000313" key="11">
    <source>
        <dbReference type="EMBL" id="KAK7328640.1"/>
    </source>
</evidence>
<evidence type="ECO:0000256" key="5">
    <source>
        <dbReference type="ARBA" id="ARBA00022512"/>
    </source>
</evidence>
<protein>
    <recommendedName>
        <fullName evidence="9">Pectinesterase</fullName>
        <ecNumber evidence="9">3.1.1.11</ecNumber>
    </recommendedName>
</protein>
<comment type="catalytic activity">
    <reaction evidence="9">
        <text>[(1-&gt;4)-alpha-D-galacturonosyl methyl ester](n) + n H2O = [(1-&gt;4)-alpha-D-galacturonosyl](n) + n methanol + n H(+)</text>
        <dbReference type="Rhea" id="RHEA:22380"/>
        <dbReference type="Rhea" id="RHEA-COMP:14570"/>
        <dbReference type="Rhea" id="RHEA-COMP:14573"/>
        <dbReference type="ChEBI" id="CHEBI:15377"/>
        <dbReference type="ChEBI" id="CHEBI:15378"/>
        <dbReference type="ChEBI" id="CHEBI:17790"/>
        <dbReference type="ChEBI" id="CHEBI:140522"/>
        <dbReference type="ChEBI" id="CHEBI:140523"/>
        <dbReference type="EC" id="3.1.1.11"/>
    </reaction>
</comment>
<reference evidence="11 12" key="1">
    <citation type="submission" date="2024-01" db="EMBL/GenBank/DDBJ databases">
        <title>The genomes of 5 underutilized Papilionoideae crops provide insights into root nodulation and disease resistanc.</title>
        <authorList>
            <person name="Jiang F."/>
        </authorList>
    </citation>
    <scope>NUCLEOTIDE SEQUENCE [LARGE SCALE GENOMIC DNA]</scope>
    <source>
        <strain evidence="11">LVBAO_FW01</strain>
        <tissue evidence="11">Leaves</tissue>
    </source>
</reference>
<evidence type="ECO:0000256" key="6">
    <source>
        <dbReference type="ARBA" id="ARBA00022801"/>
    </source>
</evidence>
<dbReference type="GO" id="GO:0004857">
    <property type="term" value="F:enzyme inhibitor activity"/>
    <property type="evidence" value="ECO:0007669"/>
    <property type="project" value="InterPro"/>
</dbReference>
<organism evidence="11 12">
    <name type="scientific">Canavalia gladiata</name>
    <name type="common">Sword bean</name>
    <name type="synonym">Dolichos gladiatus</name>
    <dbReference type="NCBI Taxonomy" id="3824"/>
    <lineage>
        <taxon>Eukaryota</taxon>
        <taxon>Viridiplantae</taxon>
        <taxon>Streptophyta</taxon>
        <taxon>Embryophyta</taxon>
        <taxon>Tracheophyta</taxon>
        <taxon>Spermatophyta</taxon>
        <taxon>Magnoliopsida</taxon>
        <taxon>eudicotyledons</taxon>
        <taxon>Gunneridae</taxon>
        <taxon>Pentapetalae</taxon>
        <taxon>rosids</taxon>
        <taxon>fabids</taxon>
        <taxon>Fabales</taxon>
        <taxon>Fabaceae</taxon>
        <taxon>Papilionoideae</taxon>
        <taxon>50 kb inversion clade</taxon>
        <taxon>NPAAA clade</taxon>
        <taxon>indigoferoid/millettioid clade</taxon>
        <taxon>Phaseoleae</taxon>
        <taxon>Canavalia</taxon>
    </lineage>
</organism>
<dbReference type="Proteomes" id="UP001367508">
    <property type="component" value="Unassembled WGS sequence"/>
</dbReference>
<dbReference type="InterPro" id="IPR011050">
    <property type="entry name" value="Pectin_lyase_fold/virulence"/>
</dbReference>
<comment type="similarity">
    <text evidence="4">In the C-terminal section; belongs to the pectinesterase family.</text>
</comment>
<evidence type="ECO:0000256" key="4">
    <source>
        <dbReference type="ARBA" id="ARBA00007786"/>
    </source>
</evidence>
<comment type="pathway">
    <text evidence="2 9">Glycan metabolism; pectin degradation; 2-dehydro-3-deoxy-D-gluconate from pectin: step 1/5.</text>
</comment>
<evidence type="ECO:0000313" key="12">
    <source>
        <dbReference type="Proteomes" id="UP001367508"/>
    </source>
</evidence>
<gene>
    <name evidence="11" type="ORF">VNO77_22754</name>
</gene>
<dbReference type="SUPFAM" id="SSF101148">
    <property type="entry name" value="Plant invertase/pectin methylesterase inhibitor"/>
    <property type="match status" value="1"/>
</dbReference>
<dbReference type="PANTHER" id="PTHR31707">
    <property type="entry name" value="PECTINESTERASE"/>
    <property type="match status" value="1"/>
</dbReference>
<dbReference type="SUPFAM" id="SSF51126">
    <property type="entry name" value="Pectin lyase-like"/>
    <property type="match status" value="1"/>
</dbReference>
<accession>A0AAN9Q8A2</accession>
<dbReference type="AlphaFoldDB" id="A0AAN9Q8A2"/>
<dbReference type="InterPro" id="IPR033131">
    <property type="entry name" value="Pectinesterase_Asp_AS"/>
</dbReference>
<comment type="function">
    <text evidence="9">Acts in the modification of cell walls via demethylesterification of cell wall pectin.</text>
</comment>
<dbReference type="InterPro" id="IPR000070">
    <property type="entry name" value="Pectinesterase_cat"/>
</dbReference>
<keyword evidence="12" id="KW-1185">Reference proteome</keyword>
<dbReference type="EC" id="3.1.1.11" evidence="9"/>
<feature type="signal peptide" evidence="9">
    <location>
        <begin position="1"/>
        <end position="22"/>
    </location>
</feature>
<dbReference type="GO" id="GO:0030599">
    <property type="term" value="F:pectinesterase activity"/>
    <property type="evidence" value="ECO:0007669"/>
    <property type="project" value="UniProtKB-UniRule"/>
</dbReference>
<evidence type="ECO:0000256" key="1">
    <source>
        <dbReference type="ARBA" id="ARBA00004191"/>
    </source>
</evidence>
<dbReference type="FunFam" id="2.160.20.10:FF:000001">
    <property type="entry name" value="Pectinesterase"/>
    <property type="match status" value="1"/>
</dbReference>
<comment type="similarity">
    <text evidence="3">In the N-terminal section; belongs to the PMEI family.</text>
</comment>
<dbReference type="Pfam" id="PF04043">
    <property type="entry name" value="PMEI"/>
    <property type="match status" value="1"/>
</dbReference>
<feature type="chain" id="PRO_5042667904" description="Pectinesterase" evidence="9">
    <location>
        <begin position="23"/>
        <end position="508"/>
    </location>
</feature>
<dbReference type="Gene3D" id="1.20.140.40">
    <property type="entry name" value="Invertase/pectin methylesterase inhibitor family protein"/>
    <property type="match status" value="1"/>
</dbReference>